<evidence type="ECO:0000313" key="2">
    <source>
        <dbReference type="Proteomes" id="UP000805649"/>
    </source>
</evidence>
<protein>
    <submittedName>
        <fullName evidence="1">DNA polymerase ii large subunit-like protein</fullName>
    </submittedName>
</protein>
<reference evidence="1 2" key="1">
    <citation type="journal article" date="2020" name="Phytopathology">
        <title>Genome Sequence Resources of Colletotrichum truncatum, C. plurivorum, C. musicola, and C. sojae: Four Species Pathogenic to Soybean (Glycine max).</title>
        <authorList>
            <person name="Rogerio F."/>
            <person name="Boufleur T.R."/>
            <person name="Ciampi-Guillardi M."/>
            <person name="Sukno S.A."/>
            <person name="Thon M.R."/>
            <person name="Massola Junior N.S."/>
            <person name="Baroncelli R."/>
        </authorList>
    </citation>
    <scope>NUCLEOTIDE SEQUENCE [LARGE SCALE GENOMIC DNA]</scope>
    <source>
        <strain evidence="1 2">CMES1059</strain>
    </source>
</reference>
<dbReference type="Proteomes" id="UP000805649">
    <property type="component" value="Unassembled WGS sequence"/>
</dbReference>
<name>A0ACC3Z5T0_COLTU</name>
<dbReference type="EMBL" id="VUJX02000003">
    <property type="protein sequence ID" value="KAL0939457.1"/>
    <property type="molecule type" value="Genomic_DNA"/>
</dbReference>
<organism evidence="1 2">
    <name type="scientific">Colletotrichum truncatum</name>
    <name type="common">Anthracnose fungus</name>
    <name type="synonym">Colletotrichum capsici</name>
    <dbReference type="NCBI Taxonomy" id="5467"/>
    <lineage>
        <taxon>Eukaryota</taxon>
        <taxon>Fungi</taxon>
        <taxon>Dikarya</taxon>
        <taxon>Ascomycota</taxon>
        <taxon>Pezizomycotina</taxon>
        <taxon>Sordariomycetes</taxon>
        <taxon>Hypocreomycetidae</taxon>
        <taxon>Glomerellales</taxon>
        <taxon>Glomerellaceae</taxon>
        <taxon>Colletotrichum</taxon>
        <taxon>Colletotrichum truncatum species complex</taxon>
    </lineage>
</organism>
<sequence>MDSDESDFYGDEEMIAGLESRVTSFNVAQWMKEMQAAQLDRIVKSEPYDSRTLHNPYAGIPFAWQLTETVEDFLARLPPETTEGSNELPWIFICNPYIRRKGKLFAQNQLSRGNEDEAPEEEGSQLTTLIDGGTERLEILSKFMNGIQKTSKSMALRSREIDLEKRRAVQDVLALAHACRVRAGKWMLFCQPCDVNEVWGTIARATANNELGIAAKVAPRQDATGRKDRVIAIYTADFSDIADVSRVLRRLRELKVVEAMGRPIYYKPDAFTYIGIAYGNTWDIKASIYSSLDVTSKTPASRGQEW</sequence>
<comment type="caution">
    <text evidence="1">The sequence shown here is derived from an EMBL/GenBank/DDBJ whole genome shotgun (WGS) entry which is preliminary data.</text>
</comment>
<evidence type="ECO:0000313" key="1">
    <source>
        <dbReference type="EMBL" id="KAL0939457.1"/>
    </source>
</evidence>
<accession>A0ACC3Z5T0</accession>
<gene>
    <name evidence="1" type="ORF">CTRU02_206067</name>
</gene>
<keyword evidence="2" id="KW-1185">Reference proteome</keyword>
<proteinExistence type="predicted"/>